<evidence type="ECO:0000256" key="1">
    <source>
        <dbReference type="ARBA" id="ARBA00022723"/>
    </source>
</evidence>
<evidence type="ECO:0000256" key="3">
    <source>
        <dbReference type="ARBA" id="ARBA00023002"/>
    </source>
</evidence>
<evidence type="ECO:0000313" key="6">
    <source>
        <dbReference type="EMBL" id="CAB4805248.1"/>
    </source>
</evidence>
<dbReference type="AlphaFoldDB" id="A0A6J6YCN6"/>
<name>A0A6J6YCN6_9ZZZZ</name>
<dbReference type="InterPro" id="IPR036291">
    <property type="entry name" value="NAD(P)-bd_dom_sf"/>
</dbReference>
<dbReference type="PANTHER" id="PTHR43401">
    <property type="entry name" value="L-THREONINE 3-DEHYDROGENASE"/>
    <property type="match status" value="1"/>
</dbReference>
<keyword evidence="2" id="KW-0862">Zinc</keyword>
<accession>A0A6J6YCN6</accession>
<dbReference type="PROSITE" id="PS00059">
    <property type="entry name" value="ADH_ZINC"/>
    <property type="match status" value="1"/>
</dbReference>
<dbReference type="InterPro" id="IPR013154">
    <property type="entry name" value="ADH-like_N"/>
</dbReference>
<dbReference type="Pfam" id="PF08240">
    <property type="entry name" value="ADH_N"/>
    <property type="match status" value="1"/>
</dbReference>
<dbReference type="Gene3D" id="3.90.180.10">
    <property type="entry name" value="Medium-chain alcohol dehydrogenases, catalytic domain"/>
    <property type="match status" value="1"/>
</dbReference>
<keyword evidence="3" id="KW-0560">Oxidoreductase</keyword>
<gene>
    <name evidence="6" type="ORF">UFOPK2996_01291</name>
</gene>
<dbReference type="InterPro" id="IPR013149">
    <property type="entry name" value="ADH-like_C"/>
</dbReference>
<dbReference type="GO" id="GO:0016491">
    <property type="term" value="F:oxidoreductase activity"/>
    <property type="evidence" value="ECO:0007669"/>
    <property type="project" value="UniProtKB-KW"/>
</dbReference>
<dbReference type="InterPro" id="IPR002328">
    <property type="entry name" value="ADH_Zn_CS"/>
</dbReference>
<organism evidence="6">
    <name type="scientific">freshwater metagenome</name>
    <dbReference type="NCBI Taxonomy" id="449393"/>
    <lineage>
        <taxon>unclassified sequences</taxon>
        <taxon>metagenomes</taxon>
        <taxon>ecological metagenomes</taxon>
    </lineage>
</organism>
<dbReference type="SUPFAM" id="SSF50129">
    <property type="entry name" value="GroES-like"/>
    <property type="match status" value="1"/>
</dbReference>
<dbReference type="SUPFAM" id="SSF51735">
    <property type="entry name" value="NAD(P)-binding Rossmann-fold domains"/>
    <property type="match status" value="1"/>
</dbReference>
<dbReference type="Pfam" id="PF00107">
    <property type="entry name" value="ADH_zinc_N"/>
    <property type="match status" value="1"/>
</dbReference>
<proteinExistence type="predicted"/>
<evidence type="ECO:0000256" key="2">
    <source>
        <dbReference type="ARBA" id="ARBA00022833"/>
    </source>
</evidence>
<dbReference type="EMBL" id="CAFAAH010000203">
    <property type="protein sequence ID" value="CAB4805248.1"/>
    <property type="molecule type" value="Genomic_DNA"/>
</dbReference>
<feature type="domain" description="Alcohol dehydrogenase-like N-terminal" evidence="5">
    <location>
        <begin position="2"/>
        <end position="79"/>
    </location>
</feature>
<feature type="domain" description="Alcohol dehydrogenase-like C-terminal" evidence="4">
    <location>
        <begin position="131"/>
        <end position="234"/>
    </location>
</feature>
<reference evidence="6" key="1">
    <citation type="submission" date="2020-05" db="EMBL/GenBank/DDBJ databases">
        <authorList>
            <person name="Chiriac C."/>
            <person name="Salcher M."/>
            <person name="Ghai R."/>
            <person name="Kavagutti S V."/>
        </authorList>
    </citation>
    <scope>NUCLEOTIDE SEQUENCE</scope>
</reference>
<keyword evidence="1" id="KW-0479">Metal-binding</keyword>
<sequence>MRIAACGICGTDVSYVHMGMTPGHPIPLGHEMAGFVEWIGDEVPNLRVGDRVAICPSDVGGGAIGTGGGQGGLTPLLHVPDAASGRRLFKVPDDMPLTTAALAEPLAVGMQAVNQSEAKPGERVAVFGCGPIGLMAIATLIDRGVEDVVAIDFSRERLNLAKSLGASNALDPAEVDVWEELKRAHGTAPFMFGPTAATDVFIEASGADSVIGDILSNGRVGGRLVIVALHYRPVPTSF</sequence>
<dbReference type="InterPro" id="IPR050129">
    <property type="entry name" value="Zn_alcohol_dh"/>
</dbReference>
<dbReference type="GO" id="GO:0008270">
    <property type="term" value="F:zinc ion binding"/>
    <property type="evidence" value="ECO:0007669"/>
    <property type="project" value="InterPro"/>
</dbReference>
<protein>
    <submittedName>
        <fullName evidence="6">Unannotated protein</fullName>
    </submittedName>
</protein>
<dbReference type="PANTHER" id="PTHR43401:SF2">
    <property type="entry name" value="L-THREONINE 3-DEHYDROGENASE"/>
    <property type="match status" value="1"/>
</dbReference>
<dbReference type="Gene3D" id="3.40.50.720">
    <property type="entry name" value="NAD(P)-binding Rossmann-like Domain"/>
    <property type="match status" value="1"/>
</dbReference>
<evidence type="ECO:0000259" key="4">
    <source>
        <dbReference type="Pfam" id="PF00107"/>
    </source>
</evidence>
<dbReference type="InterPro" id="IPR011032">
    <property type="entry name" value="GroES-like_sf"/>
</dbReference>
<evidence type="ECO:0000259" key="5">
    <source>
        <dbReference type="Pfam" id="PF08240"/>
    </source>
</evidence>